<evidence type="ECO:0008006" key="2">
    <source>
        <dbReference type="Google" id="ProtNLM"/>
    </source>
</evidence>
<dbReference type="PANTHER" id="PTHR35340:SF5">
    <property type="entry name" value="ASST-DOMAIN-CONTAINING PROTEIN"/>
    <property type="match status" value="1"/>
</dbReference>
<dbReference type="PANTHER" id="PTHR35340">
    <property type="entry name" value="PQQ ENZYME REPEAT PROTEIN-RELATED"/>
    <property type="match status" value="1"/>
</dbReference>
<feature type="non-terminal residue" evidence="1">
    <location>
        <position position="389"/>
    </location>
</feature>
<sequence>MNTLLNAEINDGLVLISDFTTDSVVLIDIDNNIVHSWEIGSDYDFFRSYLTSDSILVAFSKSDNIPVIQKFDWDGSIIWTFIFEEGECKMHHEQVILPNGNIIAICRETIIADENIYFNGDIVIDKIIEIEPIANDQANIIWEWHFYDHLIQDYDSDILNYGIISENPQLFNINAYDQFSDYSHLNCVDFNPELNQIIFSSRSLNEVFIIDHSTTTEEASGHIGGIYGKGGDFLYRWGNPINYNRGDILDQKLHAPHAVNWINSNYPGGGNILLFDNEYDASISAIIEFQPPVLNNGTYILDEFEQFGPDSYTWINHSSDYFSLSHSGAFRLPNGNTFITTFGAPPFYDNNIFEIDNNGSVQWEYIGELVTYRAIKYPHTYFDNEILSG</sequence>
<organism evidence="1">
    <name type="scientific">marine metagenome</name>
    <dbReference type="NCBI Taxonomy" id="408172"/>
    <lineage>
        <taxon>unclassified sequences</taxon>
        <taxon>metagenomes</taxon>
        <taxon>ecological metagenomes</taxon>
    </lineage>
</organism>
<dbReference type="InterPro" id="IPR053143">
    <property type="entry name" value="Arylsulfate_ST"/>
</dbReference>
<protein>
    <recommendedName>
        <fullName evidence="2">Arylsulfotransferase N-terminal domain-containing protein</fullName>
    </recommendedName>
</protein>
<dbReference type="AlphaFoldDB" id="A0A382M8W7"/>
<dbReference type="InterPro" id="IPR010262">
    <property type="entry name" value="Arylsulfotransferase_bact"/>
</dbReference>
<dbReference type="EMBL" id="UINC01091126">
    <property type="protein sequence ID" value="SVC43651.1"/>
    <property type="molecule type" value="Genomic_DNA"/>
</dbReference>
<proteinExistence type="predicted"/>
<evidence type="ECO:0000313" key="1">
    <source>
        <dbReference type="EMBL" id="SVC43651.1"/>
    </source>
</evidence>
<reference evidence="1" key="1">
    <citation type="submission" date="2018-05" db="EMBL/GenBank/DDBJ databases">
        <authorList>
            <person name="Lanie J.A."/>
            <person name="Ng W.-L."/>
            <person name="Kazmierczak K.M."/>
            <person name="Andrzejewski T.M."/>
            <person name="Davidsen T.M."/>
            <person name="Wayne K.J."/>
            <person name="Tettelin H."/>
            <person name="Glass J.I."/>
            <person name="Rusch D."/>
            <person name="Podicherti R."/>
            <person name="Tsui H.-C.T."/>
            <person name="Winkler M.E."/>
        </authorList>
    </citation>
    <scope>NUCLEOTIDE SEQUENCE</scope>
</reference>
<dbReference type="GO" id="GO:0004062">
    <property type="term" value="F:aryl sulfotransferase activity"/>
    <property type="evidence" value="ECO:0007669"/>
    <property type="project" value="InterPro"/>
</dbReference>
<gene>
    <name evidence="1" type="ORF">METZ01_LOCUS296505</name>
</gene>
<dbReference type="Pfam" id="PF05935">
    <property type="entry name" value="Arylsulfotrans"/>
    <property type="match status" value="1"/>
</dbReference>
<accession>A0A382M8W7</accession>
<name>A0A382M8W7_9ZZZZ</name>